<proteinExistence type="predicted"/>
<dbReference type="AlphaFoldDB" id="A0A318JKD4"/>
<protein>
    <submittedName>
        <fullName evidence="1">Uncharacterized protein</fullName>
    </submittedName>
</protein>
<evidence type="ECO:0000313" key="1">
    <source>
        <dbReference type="EMBL" id="PXX52775.1"/>
    </source>
</evidence>
<dbReference type="RefSeq" id="WP_040742235.1">
    <property type="nucleotide sequence ID" value="NZ_QJKF01000030.1"/>
</dbReference>
<comment type="caution">
    <text evidence="1">The sequence shown here is derived from an EMBL/GenBank/DDBJ whole genome shotgun (WGS) entry which is preliminary data.</text>
</comment>
<reference evidence="1 2" key="1">
    <citation type="submission" date="2018-05" db="EMBL/GenBank/DDBJ databases">
        <title>Genomic Encyclopedia of Type Strains, Phase IV (KMG-IV): sequencing the most valuable type-strain genomes for metagenomic binning, comparative biology and taxonomic classification.</title>
        <authorList>
            <person name="Goeker M."/>
        </authorList>
    </citation>
    <scope>NUCLEOTIDE SEQUENCE [LARGE SCALE GENOMIC DNA]</scope>
    <source>
        <strain evidence="1 2">DSM 44704</strain>
    </source>
</reference>
<dbReference type="EMBL" id="QJKF01000030">
    <property type="protein sequence ID" value="PXX52775.1"/>
    <property type="molecule type" value="Genomic_DNA"/>
</dbReference>
<dbReference type="OrthoDB" id="4559128at2"/>
<gene>
    <name evidence="1" type="ORF">DFR70_13023</name>
</gene>
<keyword evidence="2" id="KW-1185">Reference proteome</keyword>
<sequence length="70" mass="7914">MAFTVYLNDPEVPQGLAFTGDARYTFDEAGILTVQQAGHARFYAPGYWQQVHDYDESQFPTVRHPDSTTS</sequence>
<dbReference type="Proteomes" id="UP000247569">
    <property type="component" value="Unassembled WGS sequence"/>
</dbReference>
<organism evidence="1 2">
    <name type="scientific">Nocardia tenerifensis</name>
    <dbReference type="NCBI Taxonomy" id="228006"/>
    <lineage>
        <taxon>Bacteria</taxon>
        <taxon>Bacillati</taxon>
        <taxon>Actinomycetota</taxon>
        <taxon>Actinomycetes</taxon>
        <taxon>Mycobacteriales</taxon>
        <taxon>Nocardiaceae</taxon>
        <taxon>Nocardia</taxon>
    </lineage>
</organism>
<evidence type="ECO:0000313" key="2">
    <source>
        <dbReference type="Proteomes" id="UP000247569"/>
    </source>
</evidence>
<name>A0A318JKD4_9NOCA</name>
<accession>A0A318JKD4</accession>